<dbReference type="Gene3D" id="3.40.50.720">
    <property type="entry name" value="NAD(P)-binding Rossmann-like Domain"/>
    <property type="match status" value="1"/>
</dbReference>
<dbReference type="PRINTS" id="PR00081">
    <property type="entry name" value="GDHRDH"/>
</dbReference>
<evidence type="ECO:0000313" key="4">
    <source>
        <dbReference type="WBParaSite" id="ACRNAN_Path_1359.g5334.t1"/>
    </source>
</evidence>
<evidence type="ECO:0000313" key="3">
    <source>
        <dbReference type="Proteomes" id="UP000887540"/>
    </source>
</evidence>
<evidence type="ECO:0000256" key="1">
    <source>
        <dbReference type="ARBA" id="ARBA00023002"/>
    </source>
</evidence>
<dbReference type="PRINTS" id="PR00080">
    <property type="entry name" value="SDRFAMILY"/>
</dbReference>
<dbReference type="GO" id="GO:0016491">
    <property type="term" value="F:oxidoreductase activity"/>
    <property type="evidence" value="ECO:0007669"/>
    <property type="project" value="UniProtKB-KW"/>
</dbReference>
<organism evidence="3 4">
    <name type="scientific">Acrobeloides nanus</name>
    <dbReference type="NCBI Taxonomy" id="290746"/>
    <lineage>
        <taxon>Eukaryota</taxon>
        <taxon>Metazoa</taxon>
        <taxon>Ecdysozoa</taxon>
        <taxon>Nematoda</taxon>
        <taxon>Chromadorea</taxon>
        <taxon>Rhabditida</taxon>
        <taxon>Tylenchina</taxon>
        <taxon>Cephalobomorpha</taxon>
        <taxon>Cephaloboidea</taxon>
        <taxon>Cephalobidae</taxon>
        <taxon>Acrobeloides</taxon>
    </lineage>
</organism>
<dbReference type="PANTHER" id="PTHR44147">
    <property type="entry name" value="DEHYDROGENASE/REDUCTASE SDR FAMILY MEMBER 1"/>
    <property type="match status" value="1"/>
</dbReference>
<dbReference type="PANTHER" id="PTHR44147:SF2">
    <property type="entry name" value="DEHYDROGENASE_REDUCTASE SDR FAMILY MEMBER 1"/>
    <property type="match status" value="1"/>
</dbReference>
<dbReference type="InterPro" id="IPR002347">
    <property type="entry name" value="SDR_fam"/>
</dbReference>
<dbReference type="Proteomes" id="UP000887540">
    <property type="component" value="Unplaced"/>
</dbReference>
<dbReference type="WBParaSite" id="ACRNAN_Path_1359.g5334.t1">
    <property type="protein sequence ID" value="ACRNAN_Path_1359.g5334.t1"/>
    <property type="gene ID" value="ACRNAN_Path_1359.g5334"/>
</dbReference>
<dbReference type="InterPro" id="IPR020904">
    <property type="entry name" value="Sc_DH/Rdtase_CS"/>
</dbReference>
<dbReference type="AlphaFoldDB" id="A0A914BZF0"/>
<proteinExistence type="inferred from homology"/>
<protein>
    <submittedName>
        <fullName evidence="4">Dehydrogenase/reductase SDR family member 1</fullName>
    </submittedName>
</protein>
<keyword evidence="3" id="KW-1185">Reference proteome</keyword>
<dbReference type="PROSITE" id="PS00061">
    <property type="entry name" value="ADH_SHORT"/>
    <property type="match status" value="1"/>
</dbReference>
<dbReference type="Pfam" id="PF00106">
    <property type="entry name" value="adh_short"/>
    <property type="match status" value="1"/>
</dbReference>
<evidence type="ECO:0000256" key="2">
    <source>
        <dbReference type="RuleBase" id="RU000363"/>
    </source>
</evidence>
<sequence>MLGHYFKVIFPLNCKVAIRLFSTSRILRDPLDGQVALVTGASRGIDIKHVGGNATPIYCDHSKPEEIQKLFAQIEQETHGTLDILVNNAFSGGQSMFSNAGKKFFECDPLFWDDVNNVGLRNNYICAVYAARMMAKKKRGLIVNISAAGGIQYVFNVPYGVGKAAIDRMAADMALELKPFGITVVSLWPGTVQTEVSKIMLQKDVLHKALGLSKELCEKLVANGETPEFVGKSIAALASDPKVLKKTGKIHFTADLAKEYKFTDINGKLPPHMRSVSSALEFFGWPKLAGLVPSFIKVPKPAMHFASYKFYKF</sequence>
<dbReference type="InterPro" id="IPR036291">
    <property type="entry name" value="NAD(P)-bd_dom_sf"/>
</dbReference>
<reference evidence="4" key="1">
    <citation type="submission" date="2022-11" db="UniProtKB">
        <authorList>
            <consortium name="WormBaseParasite"/>
        </authorList>
    </citation>
    <scope>IDENTIFICATION</scope>
</reference>
<comment type="similarity">
    <text evidence="2">Belongs to the short-chain dehydrogenases/reductases (SDR) family.</text>
</comment>
<keyword evidence="1" id="KW-0560">Oxidoreductase</keyword>
<accession>A0A914BZF0</accession>
<name>A0A914BZF0_9BILA</name>
<dbReference type="SUPFAM" id="SSF51735">
    <property type="entry name" value="NAD(P)-binding Rossmann-fold domains"/>
    <property type="match status" value="1"/>
</dbReference>